<evidence type="ECO:0000313" key="1">
    <source>
        <dbReference type="EMBL" id="CAI2363415.1"/>
    </source>
</evidence>
<dbReference type="EMBL" id="CAMPGE010004564">
    <property type="protein sequence ID" value="CAI2363415.1"/>
    <property type="molecule type" value="Genomic_DNA"/>
</dbReference>
<organism evidence="1 2">
    <name type="scientific">Euplotes crassus</name>
    <dbReference type="NCBI Taxonomy" id="5936"/>
    <lineage>
        <taxon>Eukaryota</taxon>
        <taxon>Sar</taxon>
        <taxon>Alveolata</taxon>
        <taxon>Ciliophora</taxon>
        <taxon>Intramacronucleata</taxon>
        <taxon>Spirotrichea</taxon>
        <taxon>Hypotrichia</taxon>
        <taxon>Euplotida</taxon>
        <taxon>Euplotidae</taxon>
        <taxon>Moneuplotes</taxon>
    </lineage>
</organism>
<dbReference type="Proteomes" id="UP001295684">
    <property type="component" value="Unassembled WGS sequence"/>
</dbReference>
<dbReference type="AlphaFoldDB" id="A0AAD1U6R0"/>
<keyword evidence="2" id="KW-1185">Reference proteome</keyword>
<proteinExistence type="predicted"/>
<name>A0AAD1U6R0_EUPCR</name>
<comment type="caution">
    <text evidence="1">The sequence shown here is derived from an EMBL/GenBank/DDBJ whole genome shotgun (WGS) entry which is preliminary data.</text>
</comment>
<protein>
    <submittedName>
        <fullName evidence="1">Uncharacterized protein</fullName>
    </submittedName>
</protein>
<sequence length="373" mass="42610">MDLVNSDMYLAKSYAEVQPIGAYFLEETNWFKPTSPESELNSSMLGDIERLDNLNGYSFSNPDVSIKEEVNFSEENKHIDLLFGNDEEGLDLTKGDHEGLFFQHDGSTNEASKEDDVKVPETIENSLSKDISSVSVRATCSVSESPKEEEFEIISFLKDRLEKPFYDKLYEEKKNKKGKGRPRKFKNINKDVIWSSVLDMIEKKANKRTSEQRTDAKTISICRDTKKVFDHILKYVSSRASYKSSNIKEVIGAYAEAFTVGFIPTVFDSEAVDDKIRLFCQFIILAYPESKVVRIISLLNEANYLSCDECTNLLHLVKIRTLSSKTNFQNIARQNTCFKNIIIKLLSKLDSINLNDAQGFRDILRDLIPEEAF</sequence>
<gene>
    <name evidence="1" type="ORF">ECRASSUSDP1_LOCUS4750</name>
</gene>
<reference evidence="1" key="1">
    <citation type="submission" date="2023-07" db="EMBL/GenBank/DDBJ databases">
        <authorList>
            <consortium name="AG Swart"/>
            <person name="Singh M."/>
            <person name="Singh A."/>
            <person name="Seah K."/>
            <person name="Emmerich C."/>
        </authorList>
    </citation>
    <scope>NUCLEOTIDE SEQUENCE</scope>
    <source>
        <strain evidence="1">DP1</strain>
    </source>
</reference>
<accession>A0AAD1U6R0</accession>
<evidence type="ECO:0000313" key="2">
    <source>
        <dbReference type="Proteomes" id="UP001295684"/>
    </source>
</evidence>